<evidence type="ECO:0000313" key="1">
    <source>
        <dbReference type="EMBL" id="KAK3249526.1"/>
    </source>
</evidence>
<evidence type="ECO:0000313" key="2">
    <source>
        <dbReference type="Proteomes" id="UP001190700"/>
    </source>
</evidence>
<sequence length="613" mass="68859">MPDVCWYKEDERFEEIREKRLLSLRVKPGSWFVRVQNDPYRMVRGEIMRPTEAGDYATIPTIPTWEHAKQLMPPPPSPLPSVPTRVPTMSPSSNNSFDIVMNQSITAATPTSPPRFPNPLPPSLFLTPSPVAPAHALDWNVSDQVRFDAKPVPAGLAFSQSNWTECRQLCEANLACGAFAFNAHHSWCFFKGCLDTELENIEWEVNAGYVLHYTHRDSCSGTNAGSASTGQRRRQRALLAASQTLAKCPGPKCESPRQMGETGVDHERLRQLRASLTSLLHRVPAGPELTLEQTEVKLLNLKFENQQPQHAAAMQQNALSFAVLTEQVKSLQEGASSCKGEKAVATTTGDAELEIKKKLPHVPYAPNNPFPTRPSTMEDLMPKVYDLYGDKTHALLSKKSNSFMKYEQMILGPDLAYFHDAVVYEEDTMDWLQELPAGQPLDDTGELYDRLVKAHNTKKSVYSLLRNRYTMLTLQASLDAEGGGTDAVQAKLAFMEEKVKRRTLQEEVRSFKGAWRVGDASSEAGARVLPYMDDFLVIVKTQDEAYVQRDRVSRLLVRLGFFRNEKKGHWEPTQVAEHLGLQVDLKDGQFRVTKARLQKIHVKAKALICRAAR</sequence>
<comment type="caution">
    <text evidence="1">The sequence shown here is derived from an EMBL/GenBank/DDBJ whole genome shotgun (WGS) entry which is preliminary data.</text>
</comment>
<keyword evidence="2" id="KW-1185">Reference proteome</keyword>
<dbReference type="InterPro" id="IPR043502">
    <property type="entry name" value="DNA/RNA_pol_sf"/>
</dbReference>
<reference evidence="1 2" key="1">
    <citation type="journal article" date="2015" name="Genome Biol. Evol.">
        <title>Comparative Genomics of a Bacterivorous Green Alga Reveals Evolutionary Causalities and Consequences of Phago-Mixotrophic Mode of Nutrition.</title>
        <authorList>
            <person name="Burns J.A."/>
            <person name="Paasch A."/>
            <person name="Narechania A."/>
            <person name="Kim E."/>
        </authorList>
    </citation>
    <scope>NUCLEOTIDE SEQUENCE [LARGE SCALE GENOMIC DNA]</scope>
    <source>
        <strain evidence="1 2">PLY_AMNH</strain>
    </source>
</reference>
<dbReference type="AlphaFoldDB" id="A0AAE0C6W0"/>
<dbReference type="InterPro" id="IPR052055">
    <property type="entry name" value="Hepadnavirus_pol/RT"/>
</dbReference>
<dbReference type="PANTHER" id="PTHR33050:SF7">
    <property type="entry name" value="RIBONUCLEASE H"/>
    <property type="match status" value="1"/>
</dbReference>
<dbReference type="PANTHER" id="PTHR33050">
    <property type="entry name" value="REVERSE TRANSCRIPTASE DOMAIN-CONTAINING PROTEIN"/>
    <property type="match status" value="1"/>
</dbReference>
<proteinExistence type="predicted"/>
<dbReference type="EMBL" id="LGRX02027272">
    <property type="protein sequence ID" value="KAK3249526.1"/>
    <property type="molecule type" value="Genomic_DNA"/>
</dbReference>
<accession>A0AAE0C6W0</accession>
<gene>
    <name evidence="1" type="ORF">CYMTET_41046</name>
</gene>
<organism evidence="1 2">
    <name type="scientific">Cymbomonas tetramitiformis</name>
    <dbReference type="NCBI Taxonomy" id="36881"/>
    <lineage>
        <taxon>Eukaryota</taxon>
        <taxon>Viridiplantae</taxon>
        <taxon>Chlorophyta</taxon>
        <taxon>Pyramimonadophyceae</taxon>
        <taxon>Pyramimonadales</taxon>
        <taxon>Pyramimonadaceae</taxon>
        <taxon>Cymbomonas</taxon>
    </lineage>
</organism>
<evidence type="ECO:0008006" key="3">
    <source>
        <dbReference type="Google" id="ProtNLM"/>
    </source>
</evidence>
<protein>
    <recommendedName>
        <fullName evidence="3">Apple domain-containing protein</fullName>
    </recommendedName>
</protein>
<dbReference type="Proteomes" id="UP001190700">
    <property type="component" value="Unassembled WGS sequence"/>
</dbReference>
<dbReference type="SUPFAM" id="SSF56672">
    <property type="entry name" value="DNA/RNA polymerases"/>
    <property type="match status" value="1"/>
</dbReference>
<name>A0AAE0C6W0_9CHLO</name>